<dbReference type="InterPro" id="IPR039844">
    <property type="entry name" value="URB1"/>
</dbReference>
<feature type="domain" description="URB1 C-terminal" evidence="2">
    <location>
        <begin position="921"/>
        <end position="1114"/>
    </location>
</feature>
<feature type="domain" description="URB1 central HEAT repeat" evidence="3">
    <location>
        <begin position="661"/>
        <end position="854"/>
    </location>
</feature>
<comment type="caution">
    <text evidence="4">The sequence shown here is derived from an EMBL/GenBank/DDBJ whole genome shotgun (WGS) entry which is preliminary data.</text>
</comment>
<dbReference type="Proteomes" id="UP000256328">
    <property type="component" value="Unassembled WGS sequence"/>
</dbReference>
<dbReference type="GO" id="GO:0000463">
    <property type="term" value="P:maturation of LSU-rRNA from tricistronic rRNA transcript (SSU-rRNA, 5.8S rRNA, LSU-rRNA)"/>
    <property type="evidence" value="ECO:0007669"/>
    <property type="project" value="TreeGrafter"/>
</dbReference>
<name>A0A3D8S446_9HELO</name>
<dbReference type="PANTHER" id="PTHR13500:SF0">
    <property type="entry name" value="NUCLEOLAR PRE-RIBOSOMAL-ASSOCIATED PROTEIN 1"/>
    <property type="match status" value="1"/>
</dbReference>
<organism evidence="4 5">
    <name type="scientific">Coleophoma crateriformis</name>
    <dbReference type="NCBI Taxonomy" id="565419"/>
    <lineage>
        <taxon>Eukaryota</taxon>
        <taxon>Fungi</taxon>
        <taxon>Dikarya</taxon>
        <taxon>Ascomycota</taxon>
        <taxon>Pezizomycotina</taxon>
        <taxon>Leotiomycetes</taxon>
        <taxon>Helotiales</taxon>
        <taxon>Dermateaceae</taxon>
        <taxon>Coleophoma</taxon>
    </lineage>
</organism>
<dbReference type="Pfam" id="PF11707">
    <property type="entry name" value="Npa1"/>
    <property type="match status" value="1"/>
</dbReference>
<evidence type="ECO:0000259" key="3">
    <source>
        <dbReference type="Pfam" id="PF26140"/>
    </source>
</evidence>
<evidence type="ECO:0000259" key="1">
    <source>
        <dbReference type="Pfam" id="PF11707"/>
    </source>
</evidence>
<dbReference type="OrthoDB" id="72892at2759"/>
<dbReference type="InterPro" id="IPR032436">
    <property type="entry name" value="URB1_C"/>
</dbReference>
<dbReference type="InterPro" id="IPR059018">
    <property type="entry name" value="HEAT_URB1"/>
</dbReference>
<protein>
    <submittedName>
        <fullName evidence="4">Putative ribosome biogenesis protein urb1 protein</fullName>
    </submittedName>
</protein>
<dbReference type="EMBL" id="PDLN01000007">
    <property type="protein sequence ID" value="RDW80844.1"/>
    <property type="molecule type" value="Genomic_DNA"/>
</dbReference>
<dbReference type="SUPFAM" id="SSF48371">
    <property type="entry name" value="ARM repeat"/>
    <property type="match status" value="1"/>
</dbReference>
<evidence type="ECO:0000259" key="2">
    <source>
        <dbReference type="Pfam" id="PF16201"/>
    </source>
</evidence>
<evidence type="ECO:0000313" key="4">
    <source>
        <dbReference type="EMBL" id="RDW80844.1"/>
    </source>
</evidence>
<dbReference type="InterPro" id="IPR021714">
    <property type="entry name" value="URB1_N"/>
</dbReference>
<dbReference type="AlphaFoldDB" id="A0A3D8S446"/>
<dbReference type="Pfam" id="PF26140">
    <property type="entry name" value="HEAT_URB1"/>
    <property type="match status" value="1"/>
</dbReference>
<feature type="domain" description="URB1 N-terminal" evidence="1">
    <location>
        <begin position="123"/>
        <end position="472"/>
    </location>
</feature>
<accession>A0A3D8S446</accession>
<dbReference type="PANTHER" id="PTHR13500">
    <property type="entry name" value="NUCLEOLAR PRERIBOSOMAL-ASSOCIATED PROTEIN 1"/>
    <property type="match status" value="1"/>
</dbReference>
<sequence length="1158" mass="129990">MVKRPVDSVEDGAQAYQKRQKISNNAPHTDTEVQPVDQIKSGRQLRQILTFDQDAGRAKRGTVALYIYDLQKLTDWVAIDTFKTFLDSLPTQATENPQLVSILKDYLESQKPANEEDKDHVYLSDIMQTWNYAAQSNNESLSAAVSAVLANLLKTISNFLEFSEYGLRLGRTLLQKPQQELIARGLSAQKSKEHVISPALRLVREMTIFDGGSMSKQVFRARDRLLKSLARNLLIRLTGDAIEDRRRPSVRTNSLRLTLALIKFLPSDAKRELLNQRDIVSALTRDIKDDPPFMVLEVLETLKAYVLKDEALPRDAKTKVVNALSLGRFTTLYRYDQVNEDTETRKKSVEEVAHEFLILACTSPDLGLLNRQSGFYPRGIDPDDGYDANAGQAYIDLGLDSIEWMDRFTDKVPVRNTILSDVIQNLKPWSSTKQSELLLAILQAAPELVADYFFNKKSFSFDPKLTTTWVGYSAFLYSTIQLPIPTFFGHAKGFARLPPPTSIVLESILPQPLNQKSLTRCLNQSVKLITFFAVRILVIAFKKLQAVLKMYREAAVSSSSVWNQAADALIAEFCLRCPIFEDIVKAYRSMTDTDLMQRQATSKLLVLYYEVIPRVALVAKFDVSGNLTRTLQAIEDDSLSYEDRAMLSLELENLFEFAHFSPGMRWFARVDGLALSPFMAMLKLSAYAPEEMPLQKLRSVLGSVVAENQILQTRTQVSALDCLTAILRSTRELPTNDSVNQFLDNCVTRCASTPIKYIYALEKIQAEESRAQKESITSLLTMVFLEQWPFLVTTAEETVLTGVADFLARYLAHSVKLGEDKKVIKAVGNKLAEETPEGSSSRKVIGRYGKLVDDLILPSTYSEGNTEVLNTKVDVDDLENDKLEIMSSMLEGSETPSEDHSALVKWTNKEVEEIFEGGYAAALVMLLSSTHLSVRKEAATNISKLATKTKESTYEGKEQMWLLLCEVVETARKVIDDAPLTTILSSFASHAISVLADPLHCLYPKVNKFLSQGPIWELQKPPLMFKILDDAPSLDDAHYTEIDWLLTYMLAGLRSKADLAIFHKRRVFEKMLSLYNNAYLAAGLRDKILRIIFRATTIEGGSTTLITRFSSITWADAQIALGGGKSLKVLMDLIVESSDKARVENWKKGIKNSQNTAA</sequence>
<dbReference type="GO" id="GO:0005730">
    <property type="term" value="C:nucleolus"/>
    <property type="evidence" value="ECO:0007669"/>
    <property type="project" value="TreeGrafter"/>
</dbReference>
<proteinExistence type="predicted"/>
<reference evidence="4 5" key="1">
    <citation type="journal article" date="2018" name="IMA Fungus">
        <title>IMA Genome-F 9: Draft genome sequence of Annulohypoxylon stygium, Aspergillus mulundensis, Berkeleyomyces basicola (syn. Thielaviopsis basicola), Ceratocystis smalleyi, two Cercospora beticola strains, Coleophoma cylindrospora, Fusarium fracticaudum, Phialophora cf. hyalina, and Morchella septimelata.</title>
        <authorList>
            <person name="Wingfield B.D."/>
            <person name="Bills G.F."/>
            <person name="Dong Y."/>
            <person name="Huang W."/>
            <person name="Nel W.J."/>
            <person name="Swalarsk-Parry B.S."/>
            <person name="Vaghefi N."/>
            <person name="Wilken P.M."/>
            <person name="An Z."/>
            <person name="de Beer Z.W."/>
            <person name="De Vos L."/>
            <person name="Chen L."/>
            <person name="Duong T.A."/>
            <person name="Gao Y."/>
            <person name="Hammerbacher A."/>
            <person name="Kikkert J.R."/>
            <person name="Li Y."/>
            <person name="Li H."/>
            <person name="Li K."/>
            <person name="Li Q."/>
            <person name="Liu X."/>
            <person name="Ma X."/>
            <person name="Naidoo K."/>
            <person name="Pethybridge S.J."/>
            <person name="Sun J."/>
            <person name="Steenkamp E.T."/>
            <person name="van der Nest M.A."/>
            <person name="van Wyk S."/>
            <person name="Wingfield M.J."/>
            <person name="Xiong C."/>
            <person name="Yue Q."/>
            <person name="Zhang X."/>
        </authorList>
    </citation>
    <scope>NUCLEOTIDE SEQUENCE [LARGE SCALE GENOMIC DNA]</scope>
    <source>
        <strain evidence="4 5">BP5796</strain>
    </source>
</reference>
<dbReference type="GO" id="GO:0000466">
    <property type="term" value="P:maturation of 5.8S rRNA from tricistronic rRNA transcript (SSU-rRNA, 5.8S rRNA, LSU-rRNA)"/>
    <property type="evidence" value="ECO:0007669"/>
    <property type="project" value="TreeGrafter"/>
</dbReference>
<keyword evidence="5" id="KW-1185">Reference proteome</keyword>
<dbReference type="Pfam" id="PF16201">
    <property type="entry name" value="NopRA1"/>
    <property type="match status" value="1"/>
</dbReference>
<gene>
    <name evidence="4" type="ORF">BP5796_05542</name>
</gene>
<dbReference type="InterPro" id="IPR016024">
    <property type="entry name" value="ARM-type_fold"/>
</dbReference>
<evidence type="ECO:0000313" key="5">
    <source>
        <dbReference type="Proteomes" id="UP000256328"/>
    </source>
</evidence>